<keyword evidence="6 18" id="KW-0235">DNA replication</keyword>
<dbReference type="GO" id="GO:0003887">
    <property type="term" value="F:DNA-directed DNA polymerase activity"/>
    <property type="evidence" value="ECO:0007669"/>
    <property type="project" value="UniProtKB-KW"/>
</dbReference>
<dbReference type="GO" id="GO:0045004">
    <property type="term" value="P:DNA replication proofreading"/>
    <property type="evidence" value="ECO:0007669"/>
    <property type="project" value="TreeGrafter"/>
</dbReference>
<keyword evidence="5 18" id="KW-0548">Nucleotidyltransferase</keyword>
<dbReference type="EC" id="2.7.7.7" evidence="2 18"/>
<comment type="subunit">
    <text evidence="18">DNA polymerase III contains a core (composed of alpha, epsilon and theta chains) that associates with a tau subunit. This core dimerizes to form the POLIII' complex. PolIII' associates with the gamma complex (composed of gamma, delta, delta', psi and chi chains) and with the beta chain to form the complete DNA polymerase III complex.</text>
</comment>
<dbReference type="InterPro" id="IPR006309">
    <property type="entry name" value="DnaQ_proteo"/>
</dbReference>
<evidence type="ECO:0000256" key="5">
    <source>
        <dbReference type="ARBA" id="ARBA00022695"/>
    </source>
</evidence>
<feature type="binding site" evidence="16">
    <location>
        <position position="57"/>
    </location>
    <ligand>
        <name>substrate</name>
    </ligand>
</feature>
<feature type="binding site" evidence="17">
    <location>
        <position position="9"/>
    </location>
    <ligand>
        <name>a divalent metal cation</name>
        <dbReference type="ChEBI" id="CHEBI:60240"/>
        <label>1</label>
        <note>catalytic</note>
    </ligand>
</feature>
<dbReference type="InterPro" id="IPR036397">
    <property type="entry name" value="RNaseH_sf"/>
</dbReference>
<feature type="binding site" evidence="16">
    <location>
        <position position="9"/>
    </location>
    <ligand>
        <name>substrate</name>
    </ligand>
</feature>
<keyword evidence="13 17" id="KW-0464">Manganese</keyword>
<proteinExistence type="predicted"/>
<evidence type="ECO:0000256" key="11">
    <source>
        <dbReference type="ARBA" id="ARBA00022842"/>
    </source>
</evidence>
<keyword evidence="10 18" id="KW-0269">Exonuclease</keyword>
<dbReference type="OrthoDB" id="9804290at2"/>
<keyword evidence="12 18" id="KW-0239">DNA-directed DNA polymerase</keyword>
<protein>
    <recommendedName>
        <fullName evidence="3 18">DNA polymerase III subunit epsilon</fullName>
        <ecNumber evidence="2 18">2.7.7.7</ecNumber>
    </recommendedName>
</protein>
<feature type="binding site" evidence="16">
    <location>
        <position position="52"/>
    </location>
    <ligand>
        <name>substrate</name>
    </ligand>
</feature>
<organism evidence="20 21">
    <name type="scientific">Glaciecola punicea ACAM 611</name>
    <dbReference type="NCBI Taxonomy" id="1121923"/>
    <lineage>
        <taxon>Bacteria</taxon>
        <taxon>Pseudomonadati</taxon>
        <taxon>Pseudomonadota</taxon>
        <taxon>Gammaproteobacteria</taxon>
        <taxon>Alteromonadales</taxon>
        <taxon>Alteromonadaceae</taxon>
        <taxon>Glaciecola</taxon>
    </lineage>
</organism>
<name>H5T9E2_9ALTE</name>
<feature type="binding site" evidence="16">
    <location>
        <position position="7"/>
    </location>
    <ligand>
        <name>substrate</name>
    </ligand>
</feature>
<evidence type="ECO:0000313" key="20">
    <source>
        <dbReference type="EMBL" id="GAB54919.1"/>
    </source>
</evidence>
<evidence type="ECO:0000313" key="21">
    <source>
        <dbReference type="Proteomes" id="UP000053586"/>
    </source>
</evidence>
<keyword evidence="21" id="KW-1185">Reference proteome</keyword>
<dbReference type="CDD" id="cd06131">
    <property type="entry name" value="DNA_pol_III_epsilon_Ecoli_like"/>
    <property type="match status" value="1"/>
</dbReference>
<evidence type="ECO:0000256" key="1">
    <source>
        <dbReference type="ARBA" id="ARBA00001936"/>
    </source>
</evidence>
<dbReference type="GO" id="GO:0046872">
    <property type="term" value="F:metal ion binding"/>
    <property type="evidence" value="ECO:0007669"/>
    <property type="project" value="UniProtKB-KW"/>
</dbReference>
<keyword evidence="11 17" id="KW-0460">Magnesium</keyword>
<comment type="caution">
    <text evidence="20">The sequence shown here is derived from an EMBL/GenBank/DDBJ whole genome shotgun (WGS) entry which is preliminary data.</text>
</comment>
<dbReference type="eggNOG" id="COG0847">
    <property type="taxonomic scope" value="Bacteria"/>
</dbReference>
<dbReference type="RefSeq" id="WP_006003497.1">
    <property type="nucleotide sequence ID" value="NZ_BAET01000007.1"/>
</dbReference>
<dbReference type="PANTHER" id="PTHR30231:SF41">
    <property type="entry name" value="DNA POLYMERASE III SUBUNIT EPSILON"/>
    <property type="match status" value="1"/>
</dbReference>
<evidence type="ECO:0000256" key="15">
    <source>
        <dbReference type="PIRSR" id="PIRSR606309-1"/>
    </source>
</evidence>
<dbReference type="InterPro" id="IPR013520">
    <property type="entry name" value="Ribonucl_H"/>
</dbReference>
<feature type="binding site" evidence="17">
    <location>
        <position position="7"/>
    </location>
    <ligand>
        <name>a divalent metal cation</name>
        <dbReference type="ChEBI" id="CHEBI:60240"/>
        <label>1</label>
        <note>catalytic</note>
    </ligand>
</feature>
<feature type="domain" description="Exonuclease" evidence="19">
    <location>
        <begin position="2"/>
        <end position="175"/>
    </location>
</feature>
<evidence type="ECO:0000256" key="16">
    <source>
        <dbReference type="PIRSR" id="PIRSR606309-2"/>
    </source>
</evidence>
<comment type="cofactor">
    <cofactor evidence="17">
        <name>Mg(2+)</name>
        <dbReference type="ChEBI" id="CHEBI:18420"/>
    </cofactor>
    <cofactor evidence="17">
        <name>Mn(2+)</name>
        <dbReference type="ChEBI" id="CHEBI:29035"/>
    </cofactor>
    <text evidence="17">Binds 2 divalent metal cations. Magnesium or manganese.</text>
</comment>
<feature type="active site" description="Proton acceptor" evidence="15">
    <location>
        <position position="153"/>
    </location>
</feature>
<dbReference type="InterPro" id="IPR012337">
    <property type="entry name" value="RNaseH-like_sf"/>
</dbReference>
<evidence type="ECO:0000256" key="14">
    <source>
        <dbReference type="ARBA" id="ARBA00049244"/>
    </source>
</evidence>
<keyword evidence="9 18" id="KW-0378">Hydrolase</keyword>
<dbReference type="Proteomes" id="UP000053586">
    <property type="component" value="Unassembled WGS sequence"/>
</dbReference>
<gene>
    <name evidence="18 20" type="primary">dnaQ</name>
    <name evidence="20" type="ORF">GPUN_0781</name>
</gene>
<keyword evidence="8 17" id="KW-0479">Metal-binding</keyword>
<dbReference type="FunFam" id="3.30.420.10:FF:000012">
    <property type="entry name" value="DNA polymerase III subunit epsilon"/>
    <property type="match status" value="1"/>
</dbReference>
<evidence type="ECO:0000256" key="17">
    <source>
        <dbReference type="PIRSR" id="PIRSR606309-3"/>
    </source>
</evidence>
<sequence length="220" mass="24750">MRQIVLDTETTGINPKEGHRIIEIGCVELIDRKLTGNTFHVYINPMREIEQEAINVHGITNEFLTDKPLFKNVVHGFVDFIKGAELIIHNAPFDVGFMDNEFALTDRSLPMTNTFCTILDTLVMARRMRPGQKNSLDALCKFYQVDNSRRTYHGALLDSEILAEVYLYMTGGQTSLSLNANSENNNSDGIENVKKLSQKPALKIIRATADDIARDEAIFG</sequence>
<reference evidence="20 21" key="1">
    <citation type="journal article" date="2012" name="J. Bacteriol.">
        <title>Genome sequence of proteorhodopsin-containing sea ice bacterium Glaciecola punicea ACAM 611T.</title>
        <authorList>
            <person name="Qin Q.-L."/>
            <person name="Xie B.-B."/>
            <person name="Shu Y.-L."/>
            <person name="Rong J.-C."/>
            <person name="Zhao D.-L."/>
            <person name="Zhang X.-Y."/>
            <person name="Chen X.-L."/>
            <person name="Zhou B.-C."/>
            <person name="Zhanga Y.-Z."/>
        </authorList>
    </citation>
    <scope>NUCLEOTIDE SEQUENCE [LARGE SCALE GENOMIC DNA]</scope>
    <source>
        <strain evidence="20 21">ACAM 611</strain>
    </source>
</reference>
<evidence type="ECO:0000256" key="6">
    <source>
        <dbReference type="ARBA" id="ARBA00022705"/>
    </source>
</evidence>
<evidence type="ECO:0000256" key="9">
    <source>
        <dbReference type="ARBA" id="ARBA00022801"/>
    </source>
</evidence>
<dbReference type="STRING" id="56804.BAE46_00270"/>
<evidence type="ECO:0000256" key="3">
    <source>
        <dbReference type="ARBA" id="ARBA00020352"/>
    </source>
</evidence>
<dbReference type="GO" id="GO:0003677">
    <property type="term" value="F:DNA binding"/>
    <property type="evidence" value="ECO:0007669"/>
    <property type="project" value="InterPro"/>
</dbReference>
<dbReference type="InterPro" id="IPR006054">
    <property type="entry name" value="DnaQ"/>
</dbReference>
<dbReference type="NCBIfam" id="TIGR01406">
    <property type="entry name" value="dnaQ_proteo"/>
    <property type="match status" value="1"/>
</dbReference>
<evidence type="ECO:0000256" key="2">
    <source>
        <dbReference type="ARBA" id="ARBA00012417"/>
    </source>
</evidence>
<evidence type="ECO:0000256" key="4">
    <source>
        <dbReference type="ARBA" id="ARBA00022679"/>
    </source>
</evidence>
<comment type="catalytic activity">
    <reaction evidence="14 18">
        <text>DNA(n) + a 2'-deoxyribonucleoside 5'-triphosphate = DNA(n+1) + diphosphate</text>
        <dbReference type="Rhea" id="RHEA:22508"/>
        <dbReference type="Rhea" id="RHEA-COMP:17339"/>
        <dbReference type="Rhea" id="RHEA-COMP:17340"/>
        <dbReference type="ChEBI" id="CHEBI:33019"/>
        <dbReference type="ChEBI" id="CHEBI:61560"/>
        <dbReference type="ChEBI" id="CHEBI:173112"/>
        <dbReference type="EC" id="2.7.7.7"/>
    </reaction>
</comment>
<accession>H5T9E2</accession>
<evidence type="ECO:0000256" key="8">
    <source>
        <dbReference type="ARBA" id="ARBA00022723"/>
    </source>
</evidence>
<evidence type="ECO:0000256" key="13">
    <source>
        <dbReference type="ARBA" id="ARBA00023211"/>
    </source>
</evidence>
<feature type="binding site" evidence="16">
    <location>
        <position position="158"/>
    </location>
    <ligand>
        <name>substrate</name>
    </ligand>
</feature>
<dbReference type="Pfam" id="PF00929">
    <property type="entry name" value="RNase_T"/>
    <property type="match status" value="1"/>
</dbReference>
<evidence type="ECO:0000256" key="18">
    <source>
        <dbReference type="RuleBase" id="RU364087"/>
    </source>
</evidence>
<dbReference type="EMBL" id="BAET01000007">
    <property type="protein sequence ID" value="GAB54919.1"/>
    <property type="molecule type" value="Genomic_DNA"/>
</dbReference>
<comment type="function">
    <text evidence="18">DNA polymerase III is a complex, multichain enzyme responsible for most of the replicative synthesis in bacteria. The epsilon subunit contain the editing function and is a proofreading 3'-5' exonuclease.</text>
</comment>
<dbReference type="GO" id="GO:0008408">
    <property type="term" value="F:3'-5' exonuclease activity"/>
    <property type="evidence" value="ECO:0007669"/>
    <property type="project" value="TreeGrafter"/>
</dbReference>
<dbReference type="PANTHER" id="PTHR30231">
    <property type="entry name" value="DNA POLYMERASE III SUBUNIT EPSILON"/>
    <property type="match status" value="1"/>
</dbReference>
<dbReference type="AlphaFoldDB" id="H5T9E2"/>
<comment type="cofactor">
    <cofactor evidence="1 18">
        <name>Mn(2+)</name>
        <dbReference type="ChEBI" id="CHEBI:29035"/>
    </cofactor>
</comment>
<keyword evidence="4 18" id="KW-0808">Transferase</keyword>
<reference evidence="20 21" key="2">
    <citation type="journal article" date="2017" name="Antonie Van Leeuwenhoek">
        <title>Rhizobium rhizosphaerae sp. nov., a novel species isolated from rice rhizosphere.</title>
        <authorList>
            <person name="Zhao J.J."/>
            <person name="Zhang J."/>
            <person name="Zhang R.J."/>
            <person name="Zhang C.W."/>
            <person name="Yin H.Q."/>
            <person name="Zhang X.X."/>
        </authorList>
    </citation>
    <scope>NUCLEOTIDE SEQUENCE [LARGE SCALE GENOMIC DNA]</scope>
    <source>
        <strain evidence="20 21">ACAM 611</strain>
    </source>
</reference>
<dbReference type="SMART" id="SM00479">
    <property type="entry name" value="EXOIII"/>
    <property type="match status" value="1"/>
</dbReference>
<feature type="binding site" evidence="17">
    <location>
        <position position="158"/>
    </location>
    <ligand>
        <name>a divalent metal cation</name>
        <dbReference type="ChEBI" id="CHEBI:60240"/>
        <label>1</label>
        <note>catalytic</note>
    </ligand>
</feature>
<keyword evidence="7 18" id="KW-0540">Nuclease</keyword>
<evidence type="ECO:0000256" key="12">
    <source>
        <dbReference type="ARBA" id="ARBA00022932"/>
    </source>
</evidence>
<dbReference type="NCBIfam" id="NF004316">
    <property type="entry name" value="PRK05711.1"/>
    <property type="match status" value="1"/>
</dbReference>
<evidence type="ECO:0000256" key="10">
    <source>
        <dbReference type="ARBA" id="ARBA00022839"/>
    </source>
</evidence>
<dbReference type="NCBIfam" id="TIGR00573">
    <property type="entry name" value="dnaq"/>
    <property type="match status" value="1"/>
</dbReference>
<dbReference type="SUPFAM" id="SSF53098">
    <property type="entry name" value="Ribonuclease H-like"/>
    <property type="match status" value="1"/>
</dbReference>
<evidence type="ECO:0000256" key="7">
    <source>
        <dbReference type="ARBA" id="ARBA00022722"/>
    </source>
</evidence>
<dbReference type="Gene3D" id="3.30.420.10">
    <property type="entry name" value="Ribonuclease H-like superfamily/Ribonuclease H"/>
    <property type="match status" value="1"/>
</dbReference>
<evidence type="ECO:0000259" key="19">
    <source>
        <dbReference type="SMART" id="SM00479"/>
    </source>
</evidence>
<dbReference type="GO" id="GO:0005829">
    <property type="term" value="C:cytosol"/>
    <property type="evidence" value="ECO:0007669"/>
    <property type="project" value="TreeGrafter"/>
</dbReference>